<dbReference type="Pfam" id="PF13472">
    <property type="entry name" value="Lipase_GDSL_2"/>
    <property type="match status" value="1"/>
</dbReference>
<evidence type="ECO:0000313" key="3">
    <source>
        <dbReference type="EMBL" id="MFD2232496.1"/>
    </source>
</evidence>
<sequence length="218" mass="22425">MTSRRVLLGAGLAGLALTALPGRGGAAAPLRLAALGDSLTAGYGLPAAAAFPARLEAALRAEGRAVQISNAGVSGDTSADGLARLDWVLSERPQRAIVELGANDALRGLDPKLTEANLATILTRLAEAGIPTLLAGMLAPPNYGRAYESAFNALYARLAQAHKVVLYPFFLDGVAGHPELNQPDGLHPTAQGVETIVARILPAVRTLLDHPPVPARAG</sequence>
<proteinExistence type="predicted"/>
<dbReference type="RefSeq" id="WP_377313854.1">
    <property type="nucleotide sequence ID" value="NZ_JBHUIY010000002.1"/>
</dbReference>
<dbReference type="InterPro" id="IPR013830">
    <property type="entry name" value="SGNH_hydro"/>
</dbReference>
<accession>A0ABW5C722</accession>
<dbReference type="Gene3D" id="3.40.50.1110">
    <property type="entry name" value="SGNH hydrolase"/>
    <property type="match status" value="1"/>
</dbReference>
<keyword evidence="1" id="KW-0732">Signal</keyword>
<dbReference type="InterPro" id="IPR036514">
    <property type="entry name" value="SGNH_hydro_sf"/>
</dbReference>
<name>A0ABW5C722_9PROT</name>
<dbReference type="PANTHER" id="PTHR30383:SF24">
    <property type="entry name" value="THIOESTERASE 1_PROTEASE 1_LYSOPHOSPHOLIPASE L1"/>
    <property type="match status" value="1"/>
</dbReference>
<evidence type="ECO:0000259" key="2">
    <source>
        <dbReference type="Pfam" id="PF13472"/>
    </source>
</evidence>
<evidence type="ECO:0000256" key="1">
    <source>
        <dbReference type="SAM" id="SignalP"/>
    </source>
</evidence>
<feature type="domain" description="SGNH hydrolase-type esterase" evidence="2">
    <location>
        <begin position="34"/>
        <end position="192"/>
    </location>
</feature>
<keyword evidence="4" id="KW-1185">Reference proteome</keyword>
<feature type="signal peptide" evidence="1">
    <location>
        <begin position="1"/>
        <end position="21"/>
    </location>
</feature>
<protein>
    <submittedName>
        <fullName evidence="3">Arylesterase</fullName>
    </submittedName>
</protein>
<feature type="chain" id="PRO_5046597756" evidence="1">
    <location>
        <begin position="22"/>
        <end position="218"/>
    </location>
</feature>
<dbReference type="InterPro" id="IPR006311">
    <property type="entry name" value="TAT_signal"/>
</dbReference>
<gene>
    <name evidence="3" type="ORF">ACFSNB_01615</name>
</gene>
<dbReference type="EMBL" id="JBHUIY010000002">
    <property type="protein sequence ID" value="MFD2232496.1"/>
    <property type="molecule type" value="Genomic_DNA"/>
</dbReference>
<dbReference type="PANTHER" id="PTHR30383">
    <property type="entry name" value="THIOESTERASE 1/PROTEASE 1/LYSOPHOSPHOLIPASE L1"/>
    <property type="match status" value="1"/>
</dbReference>
<dbReference type="CDD" id="cd01822">
    <property type="entry name" value="Lysophospholipase_L1_like"/>
    <property type="match status" value="1"/>
</dbReference>
<reference evidence="4" key="1">
    <citation type="journal article" date="2019" name="Int. J. Syst. Evol. Microbiol.">
        <title>The Global Catalogue of Microorganisms (GCM) 10K type strain sequencing project: providing services to taxonomists for standard genome sequencing and annotation.</title>
        <authorList>
            <consortium name="The Broad Institute Genomics Platform"/>
            <consortium name="The Broad Institute Genome Sequencing Center for Infectious Disease"/>
            <person name="Wu L."/>
            <person name="Ma J."/>
        </authorList>
    </citation>
    <scope>NUCLEOTIDE SEQUENCE [LARGE SCALE GENOMIC DNA]</scope>
    <source>
        <strain evidence="4">KCTC 15012</strain>
    </source>
</reference>
<dbReference type="Proteomes" id="UP001597296">
    <property type="component" value="Unassembled WGS sequence"/>
</dbReference>
<organism evidence="3 4">
    <name type="scientific">Phaeospirillum tilakii</name>
    <dbReference type="NCBI Taxonomy" id="741673"/>
    <lineage>
        <taxon>Bacteria</taxon>
        <taxon>Pseudomonadati</taxon>
        <taxon>Pseudomonadota</taxon>
        <taxon>Alphaproteobacteria</taxon>
        <taxon>Rhodospirillales</taxon>
        <taxon>Rhodospirillaceae</taxon>
        <taxon>Phaeospirillum</taxon>
    </lineage>
</organism>
<dbReference type="PROSITE" id="PS51318">
    <property type="entry name" value="TAT"/>
    <property type="match status" value="1"/>
</dbReference>
<dbReference type="InterPro" id="IPR051532">
    <property type="entry name" value="Ester_Hydrolysis_Enzymes"/>
</dbReference>
<evidence type="ECO:0000313" key="4">
    <source>
        <dbReference type="Proteomes" id="UP001597296"/>
    </source>
</evidence>
<dbReference type="SUPFAM" id="SSF52266">
    <property type="entry name" value="SGNH hydrolase"/>
    <property type="match status" value="1"/>
</dbReference>
<comment type="caution">
    <text evidence="3">The sequence shown here is derived from an EMBL/GenBank/DDBJ whole genome shotgun (WGS) entry which is preliminary data.</text>
</comment>